<reference evidence="6" key="1">
    <citation type="submission" date="2021-02" db="EMBL/GenBank/DDBJ databases">
        <authorList>
            <person name="Syme A R."/>
            <person name="Syme A R."/>
            <person name="Moolhuijzen P."/>
        </authorList>
    </citation>
    <scope>NUCLEOTIDE SEQUENCE</scope>
    <source>
        <strain evidence="6">W1-1</strain>
    </source>
</reference>
<keyword evidence="3" id="KW-0032">Aminotransferase</keyword>
<protein>
    <submittedName>
        <fullName evidence="6">IlvE</fullName>
    </submittedName>
</protein>
<dbReference type="GO" id="GO:0004084">
    <property type="term" value="F:branched-chain-amino-acid transaminase activity"/>
    <property type="evidence" value="ECO:0007669"/>
    <property type="project" value="InterPro"/>
</dbReference>
<comment type="cofactor">
    <cofactor evidence="1">
        <name>pyridoxal 5'-phosphate</name>
        <dbReference type="ChEBI" id="CHEBI:597326"/>
    </cofactor>
</comment>
<dbReference type="Gene3D" id="3.20.10.10">
    <property type="entry name" value="D-amino Acid Aminotransferase, subunit A, domain 2"/>
    <property type="match status" value="1"/>
</dbReference>
<organism evidence="6 7">
    <name type="scientific">Pyrenophora teres f. teres</name>
    <dbReference type="NCBI Taxonomy" id="97479"/>
    <lineage>
        <taxon>Eukaryota</taxon>
        <taxon>Fungi</taxon>
        <taxon>Dikarya</taxon>
        <taxon>Ascomycota</taxon>
        <taxon>Pezizomycotina</taxon>
        <taxon>Dothideomycetes</taxon>
        <taxon>Pleosporomycetidae</taxon>
        <taxon>Pleosporales</taxon>
        <taxon>Pleosporineae</taxon>
        <taxon>Pleosporaceae</taxon>
        <taxon>Pyrenophora</taxon>
    </lineage>
</organism>
<dbReference type="PANTHER" id="PTHR42825">
    <property type="entry name" value="AMINO ACID AMINOTRANSFERASE"/>
    <property type="match status" value="1"/>
</dbReference>
<dbReference type="InterPro" id="IPR033939">
    <property type="entry name" value="BCAT_family"/>
</dbReference>
<dbReference type="Proteomes" id="UP000472372">
    <property type="component" value="Chromosome 4"/>
</dbReference>
<sequence length="368" mass="40579">MGSKRSNMKIPAPNSDYQWGVYSSKKNNVNGHCICKWTAETGWSEPEFVQNPYLQVHGLAPGLHYGQQVYEGLQARRTQDNNILIFRAEANAKRMQRSAEAVSMPSVSEELFLKAVHLAVARNAEFVPPADFAGSLYIRPFQFGSGCQIGLEPPDEFIFCVFVQPHIAFHGHGTLRALVSEDFDRAATRGTGAVKVGGNYAPAMKWSREARKPENGGWGVLLHVDSKTQTFIDEFSTSGFIAFKRAVDESTQLERTMVVVADSPAAIESITAVTVSELASSFGWEVVKRQVRLDELASFSEVLAVGTAAGLVSVSTIRHQSTDRDFSFVENGPCYQKLSSVLKDIQHGRVADTFGWCAPLRFEEFVST</sequence>
<evidence type="ECO:0000256" key="1">
    <source>
        <dbReference type="ARBA" id="ARBA00001933"/>
    </source>
</evidence>
<evidence type="ECO:0000256" key="3">
    <source>
        <dbReference type="ARBA" id="ARBA00022576"/>
    </source>
</evidence>
<evidence type="ECO:0000313" key="6">
    <source>
        <dbReference type="EMBL" id="CAE7033437.1"/>
    </source>
</evidence>
<dbReference type="InterPro" id="IPR043131">
    <property type="entry name" value="BCAT-like_N"/>
</dbReference>
<evidence type="ECO:0000256" key="2">
    <source>
        <dbReference type="ARBA" id="ARBA00009320"/>
    </source>
</evidence>
<dbReference type="PIRSF" id="PIRSF006468">
    <property type="entry name" value="BCAT1"/>
    <property type="match status" value="1"/>
</dbReference>
<dbReference type="CDD" id="cd01557">
    <property type="entry name" value="BCAT_beta_family"/>
    <property type="match status" value="1"/>
</dbReference>
<dbReference type="InterPro" id="IPR005786">
    <property type="entry name" value="B_amino_transII"/>
</dbReference>
<dbReference type="Pfam" id="PF01063">
    <property type="entry name" value="Aminotran_4"/>
    <property type="match status" value="1"/>
</dbReference>
<dbReference type="SMR" id="A0A6S6W146"/>
<name>A0A6S6W146_9PLEO</name>
<keyword evidence="5" id="KW-0663">Pyridoxal phosphate</keyword>
<accession>A0A6S6W146</accession>
<evidence type="ECO:0000256" key="5">
    <source>
        <dbReference type="ARBA" id="ARBA00022898"/>
    </source>
</evidence>
<evidence type="ECO:0000256" key="4">
    <source>
        <dbReference type="ARBA" id="ARBA00022679"/>
    </source>
</evidence>
<dbReference type="AlphaFoldDB" id="A0A6S6W146"/>
<proteinExistence type="inferred from homology"/>
<dbReference type="InterPro" id="IPR036038">
    <property type="entry name" value="Aminotransferase-like"/>
</dbReference>
<dbReference type="FunFam" id="3.30.470.10:FF:000004">
    <property type="entry name" value="Branched-chain-amino-acid aminotransferase"/>
    <property type="match status" value="1"/>
</dbReference>
<dbReference type="InterPro" id="IPR043132">
    <property type="entry name" value="BCAT-like_C"/>
</dbReference>
<dbReference type="PANTHER" id="PTHR42825:SF2">
    <property type="entry name" value="BRANCHED-CHAIN-AMINO-ACID AMINOTRANSFERASE 3, CHLOROPLASTIC-RELATED"/>
    <property type="match status" value="1"/>
</dbReference>
<keyword evidence="4" id="KW-0808">Transferase</keyword>
<comment type="similarity">
    <text evidence="2">Belongs to the class-IV pyridoxal-phosphate-dependent aminotransferase family.</text>
</comment>
<dbReference type="Gene3D" id="3.30.470.10">
    <property type="match status" value="1"/>
</dbReference>
<evidence type="ECO:0000313" key="7">
    <source>
        <dbReference type="Proteomes" id="UP000472372"/>
    </source>
</evidence>
<dbReference type="InterPro" id="IPR001544">
    <property type="entry name" value="Aminotrans_IV"/>
</dbReference>
<dbReference type="SUPFAM" id="SSF56752">
    <property type="entry name" value="D-aminoacid aminotransferase-like PLP-dependent enzymes"/>
    <property type="match status" value="1"/>
</dbReference>
<dbReference type="EMBL" id="HG992980">
    <property type="protein sequence ID" value="CAE7033437.1"/>
    <property type="molecule type" value="Genomic_DNA"/>
</dbReference>
<dbReference type="GO" id="GO:0009081">
    <property type="term" value="P:branched-chain amino acid metabolic process"/>
    <property type="evidence" value="ECO:0007669"/>
    <property type="project" value="InterPro"/>
</dbReference>
<gene>
    <name evidence="6" type="ORF">PTTW11_05210</name>
</gene>